<sequence>GRVCGYMQTALKNLLIALEQSPDTALDSLPILPADELEQLLLGFNDTALDYPQQQTIHGLFEAQAERTPDALAVI</sequence>
<feature type="non-terminal residue" evidence="1">
    <location>
        <position position="75"/>
    </location>
</feature>
<gene>
    <name evidence="1" type="ORF">PSYJA_39800</name>
</gene>
<organism evidence="1 2">
    <name type="scientific">Pseudomonas syringae pv. japonica str. M301072</name>
    <dbReference type="NCBI Taxonomy" id="629262"/>
    <lineage>
        <taxon>Bacteria</taxon>
        <taxon>Pseudomonadati</taxon>
        <taxon>Pseudomonadota</taxon>
        <taxon>Gammaproteobacteria</taxon>
        <taxon>Pseudomonadales</taxon>
        <taxon>Pseudomonadaceae</taxon>
        <taxon>Pseudomonas</taxon>
        <taxon>Pseudomonas syringae</taxon>
    </lineage>
</organism>
<name>F3FX46_PSESX</name>
<dbReference type="EMBL" id="AEAH01002890">
    <property type="protein sequence ID" value="EGH34788.1"/>
    <property type="molecule type" value="Genomic_DNA"/>
</dbReference>
<accession>F3FX46</accession>
<reference evidence="1 2" key="1">
    <citation type="journal article" date="2011" name="PLoS Pathog.">
        <title>Dynamic evolution of pathogenicity revealed by sequencing and comparative genomics of 19 Pseudomonas syringae isolates.</title>
        <authorList>
            <person name="Baltrus D.A."/>
            <person name="Nishimura M.T."/>
            <person name="Romanchuk A."/>
            <person name="Chang J.H."/>
            <person name="Mukhtar M.S."/>
            <person name="Cherkis K."/>
            <person name="Roach J."/>
            <person name="Grant S.R."/>
            <person name="Jones C.D."/>
            <person name="Dangl J.L."/>
        </authorList>
    </citation>
    <scope>NUCLEOTIDE SEQUENCE [LARGE SCALE GENOMIC DNA]</scope>
    <source>
        <strain evidence="2">M301072PT</strain>
    </source>
</reference>
<comment type="caution">
    <text evidence="1">The sequence shown here is derived from an EMBL/GenBank/DDBJ whole genome shotgun (WGS) entry which is preliminary data.</text>
</comment>
<proteinExistence type="predicted"/>
<dbReference type="SUPFAM" id="SSF56801">
    <property type="entry name" value="Acetyl-CoA synthetase-like"/>
    <property type="match status" value="1"/>
</dbReference>
<evidence type="ECO:0000313" key="1">
    <source>
        <dbReference type="EMBL" id="EGH34788.1"/>
    </source>
</evidence>
<evidence type="ECO:0000313" key="2">
    <source>
        <dbReference type="Proteomes" id="UP000004471"/>
    </source>
</evidence>
<dbReference type="AlphaFoldDB" id="F3FX46"/>
<dbReference type="Proteomes" id="UP000004471">
    <property type="component" value="Unassembled WGS sequence"/>
</dbReference>
<feature type="non-terminal residue" evidence="1">
    <location>
        <position position="1"/>
    </location>
</feature>
<protein>
    <submittedName>
        <fullName evidence="1">Amino acid adenylation</fullName>
    </submittedName>
</protein>